<evidence type="ECO:0000313" key="2">
    <source>
        <dbReference type="Proteomes" id="UP001501565"/>
    </source>
</evidence>
<dbReference type="Proteomes" id="UP001501565">
    <property type="component" value="Unassembled WGS sequence"/>
</dbReference>
<sequence>MGNSPDMTVRFIFYDREVNDYKRKIFKQTLICDKQGGFDYESKKKG</sequence>
<dbReference type="EMBL" id="BAABBN010000015">
    <property type="protein sequence ID" value="GAA3939782.1"/>
    <property type="molecule type" value="Genomic_DNA"/>
</dbReference>
<keyword evidence="2" id="KW-1185">Reference proteome</keyword>
<reference evidence="2" key="1">
    <citation type="journal article" date="2019" name="Int. J. Syst. Evol. Microbiol.">
        <title>The Global Catalogue of Microorganisms (GCM) 10K type strain sequencing project: providing services to taxonomists for standard genome sequencing and annotation.</title>
        <authorList>
            <consortium name="The Broad Institute Genomics Platform"/>
            <consortium name="The Broad Institute Genome Sequencing Center for Infectious Disease"/>
            <person name="Wu L."/>
            <person name="Ma J."/>
        </authorList>
    </citation>
    <scope>NUCLEOTIDE SEQUENCE [LARGE SCALE GENOMIC DNA]</scope>
    <source>
        <strain evidence="2">JCM 17551</strain>
    </source>
</reference>
<organism evidence="1 2">
    <name type="scientific">Litoribacillus peritrichatus</name>
    <dbReference type="NCBI Taxonomy" id="718191"/>
    <lineage>
        <taxon>Bacteria</taxon>
        <taxon>Pseudomonadati</taxon>
        <taxon>Pseudomonadota</taxon>
        <taxon>Gammaproteobacteria</taxon>
        <taxon>Oceanospirillales</taxon>
        <taxon>Oceanospirillaceae</taxon>
        <taxon>Litoribacillus</taxon>
    </lineage>
</organism>
<protein>
    <submittedName>
        <fullName evidence="1">Uncharacterized protein</fullName>
    </submittedName>
</protein>
<proteinExistence type="predicted"/>
<comment type="caution">
    <text evidence="1">The sequence shown here is derived from an EMBL/GenBank/DDBJ whole genome shotgun (WGS) entry which is preliminary data.</text>
</comment>
<accession>A0ABP7N8B8</accession>
<name>A0ABP7N8B8_9GAMM</name>
<evidence type="ECO:0000313" key="1">
    <source>
        <dbReference type="EMBL" id="GAA3939782.1"/>
    </source>
</evidence>
<gene>
    <name evidence="1" type="ORF">GCM10022277_39680</name>
</gene>